<dbReference type="RefSeq" id="WP_106646128.1">
    <property type="nucleotide sequence ID" value="NZ_BMGO01000002.1"/>
</dbReference>
<gene>
    <name evidence="1" type="primary">lptC</name>
    <name evidence="1" type="ORF">CW740_02950</name>
</gene>
<dbReference type="NCBIfam" id="TIGR04409">
    <property type="entry name" value="LptC_YrbK"/>
    <property type="match status" value="1"/>
</dbReference>
<dbReference type="PANTHER" id="PTHR37481:SF1">
    <property type="entry name" value="LIPOPOLYSACCHARIDE EXPORT SYSTEM PROTEIN LPTC"/>
    <property type="match status" value="1"/>
</dbReference>
<name>A0A2K9AKT6_9GAMM</name>
<dbReference type="OrthoDB" id="6193381at2"/>
<dbReference type="Proteomes" id="UP000232693">
    <property type="component" value="Chromosome"/>
</dbReference>
<evidence type="ECO:0000313" key="1">
    <source>
        <dbReference type="EMBL" id="AUD78252.1"/>
    </source>
</evidence>
<organism evidence="1 2">
    <name type="scientific">Kangiella profundi</name>
    <dbReference type="NCBI Taxonomy" id="1561924"/>
    <lineage>
        <taxon>Bacteria</taxon>
        <taxon>Pseudomonadati</taxon>
        <taxon>Pseudomonadota</taxon>
        <taxon>Gammaproteobacteria</taxon>
        <taxon>Kangiellales</taxon>
        <taxon>Kangiellaceae</taxon>
        <taxon>Kangiella</taxon>
    </lineage>
</organism>
<reference evidence="1 2" key="1">
    <citation type="submission" date="2017-12" db="EMBL/GenBank/DDBJ databases">
        <title>Kangiella profundi FT102 completed genome.</title>
        <authorList>
            <person name="Xu J."/>
            <person name="Wang J."/>
            <person name="Lu Y."/>
        </authorList>
    </citation>
    <scope>NUCLEOTIDE SEQUENCE [LARGE SCALE GENOMIC DNA]</scope>
    <source>
        <strain evidence="1 2">FT102</strain>
    </source>
</reference>
<dbReference type="InterPro" id="IPR010664">
    <property type="entry name" value="LipoPS_assembly_LptC-rel"/>
</dbReference>
<dbReference type="Pfam" id="PF06835">
    <property type="entry name" value="LptC"/>
    <property type="match status" value="1"/>
</dbReference>
<evidence type="ECO:0000313" key="2">
    <source>
        <dbReference type="Proteomes" id="UP000232693"/>
    </source>
</evidence>
<dbReference type="GO" id="GO:0005886">
    <property type="term" value="C:plasma membrane"/>
    <property type="evidence" value="ECO:0007669"/>
    <property type="project" value="InterPro"/>
</dbReference>
<dbReference type="GO" id="GO:0015221">
    <property type="term" value="F:lipopolysaccharide transmembrane transporter activity"/>
    <property type="evidence" value="ECO:0007669"/>
    <property type="project" value="InterPro"/>
</dbReference>
<keyword evidence="2" id="KW-1185">Reference proteome</keyword>
<dbReference type="GO" id="GO:0017089">
    <property type="term" value="F:glycolipid transfer activity"/>
    <property type="evidence" value="ECO:0007669"/>
    <property type="project" value="TreeGrafter"/>
</dbReference>
<dbReference type="EMBL" id="CP025120">
    <property type="protein sequence ID" value="AUD78252.1"/>
    <property type="molecule type" value="Genomic_DNA"/>
</dbReference>
<dbReference type="GO" id="GO:0030288">
    <property type="term" value="C:outer membrane-bounded periplasmic space"/>
    <property type="evidence" value="ECO:0007669"/>
    <property type="project" value="TreeGrafter"/>
</dbReference>
<dbReference type="AlphaFoldDB" id="A0A2K9AKT6"/>
<dbReference type="InterPro" id="IPR026265">
    <property type="entry name" value="LptC"/>
</dbReference>
<sequence>MTFLKGRSMLWLLVPATFAIAYWWDRSTESKPDFVEVSTNPDYYLSNTQTIEFDVNGKPQRSFTTEKTLHYKEIMQTHLLKPVMRFNDEQDPSWTVSSEKAVSNELSEQLTLEGNVTIELERRPSESNAVLTMPMLKIDFASETAFTDEQIELIDGRFRMTAKGMQADLRTNNIEFMSEVFTEEL</sequence>
<dbReference type="Gene3D" id="2.60.450.10">
    <property type="entry name" value="Lipopolysaccharide (LPS) transport protein A like domain"/>
    <property type="match status" value="1"/>
</dbReference>
<dbReference type="PANTHER" id="PTHR37481">
    <property type="entry name" value="LIPOPOLYSACCHARIDE EXPORT SYSTEM PROTEIN LPTC"/>
    <property type="match status" value="1"/>
</dbReference>
<protein>
    <submittedName>
        <fullName evidence="1">LPS export ABC transporter periplasmic protein LptC</fullName>
    </submittedName>
</protein>
<dbReference type="KEGG" id="kpd:CW740_02950"/>
<dbReference type="InterPro" id="IPR052363">
    <property type="entry name" value="LPS_export_LptC"/>
</dbReference>
<proteinExistence type="predicted"/>
<accession>A0A2K9AKT6</accession>